<dbReference type="InterPro" id="IPR001387">
    <property type="entry name" value="Cro/C1-type_HTH"/>
</dbReference>
<dbReference type="Gene3D" id="1.10.260.40">
    <property type="entry name" value="lambda repressor-like DNA-binding domains"/>
    <property type="match status" value="1"/>
</dbReference>
<evidence type="ECO:0000259" key="2">
    <source>
        <dbReference type="PROSITE" id="PS50943"/>
    </source>
</evidence>
<dbReference type="SMART" id="SM00530">
    <property type="entry name" value="HTH_XRE"/>
    <property type="match status" value="1"/>
</dbReference>
<organism evidence="3 4">
    <name type="scientific">Pelomonas aquatica</name>
    <dbReference type="NCBI Taxonomy" id="431058"/>
    <lineage>
        <taxon>Bacteria</taxon>
        <taxon>Pseudomonadati</taxon>
        <taxon>Pseudomonadota</taxon>
        <taxon>Betaproteobacteria</taxon>
        <taxon>Burkholderiales</taxon>
        <taxon>Sphaerotilaceae</taxon>
        <taxon>Roseateles</taxon>
    </lineage>
</organism>
<evidence type="ECO:0000313" key="3">
    <source>
        <dbReference type="EMBL" id="MDR7296361.1"/>
    </source>
</evidence>
<dbReference type="SUPFAM" id="SSF47413">
    <property type="entry name" value="lambda repressor-like DNA-binding domains"/>
    <property type="match status" value="1"/>
</dbReference>
<evidence type="ECO:0000256" key="1">
    <source>
        <dbReference type="SAM" id="MobiDB-lite"/>
    </source>
</evidence>
<dbReference type="EMBL" id="JAVDXQ010000002">
    <property type="protein sequence ID" value="MDR7296361.1"/>
    <property type="molecule type" value="Genomic_DNA"/>
</dbReference>
<feature type="domain" description="HTH cro/C1-type" evidence="2">
    <location>
        <begin position="17"/>
        <end position="71"/>
    </location>
</feature>
<keyword evidence="4" id="KW-1185">Reference proteome</keyword>
<dbReference type="RefSeq" id="WP_310343670.1">
    <property type="nucleotide sequence ID" value="NZ_JAVDXQ010000002.1"/>
</dbReference>
<dbReference type="InterPro" id="IPR010982">
    <property type="entry name" value="Lambda_DNA-bd_dom_sf"/>
</dbReference>
<proteinExistence type="predicted"/>
<reference evidence="3 4" key="1">
    <citation type="submission" date="2023-07" db="EMBL/GenBank/DDBJ databases">
        <title>Sorghum-associated microbial communities from plants grown in Nebraska, USA.</title>
        <authorList>
            <person name="Schachtman D."/>
        </authorList>
    </citation>
    <scope>NUCLEOTIDE SEQUENCE [LARGE SCALE GENOMIC DNA]</scope>
    <source>
        <strain evidence="3 4">BE310</strain>
    </source>
</reference>
<protein>
    <submittedName>
        <fullName evidence="3">Transcriptional regulator with XRE-family HTH domain</fullName>
    </submittedName>
</protein>
<dbReference type="Proteomes" id="UP001180536">
    <property type="component" value="Unassembled WGS sequence"/>
</dbReference>
<sequence>MPKILHSRHNEIFLDMLKRTRMRRRLRQRDLAVLLGRHQGLVSKVERGERRLDVIELRDWLTALDIDFVEFLSELHAELAPHGTAGLRVLRRNSPRPPSRARGQSF</sequence>
<accession>A0ABU1Z9F1</accession>
<dbReference type="CDD" id="cd00093">
    <property type="entry name" value="HTH_XRE"/>
    <property type="match status" value="1"/>
</dbReference>
<dbReference type="Pfam" id="PF13560">
    <property type="entry name" value="HTH_31"/>
    <property type="match status" value="1"/>
</dbReference>
<evidence type="ECO:0000313" key="4">
    <source>
        <dbReference type="Proteomes" id="UP001180536"/>
    </source>
</evidence>
<dbReference type="PROSITE" id="PS50943">
    <property type="entry name" value="HTH_CROC1"/>
    <property type="match status" value="1"/>
</dbReference>
<name>A0ABU1Z9F1_9BURK</name>
<comment type="caution">
    <text evidence="3">The sequence shown here is derived from an EMBL/GenBank/DDBJ whole genome shotgun (WGS) entry which is preliminary data.</text>
</comment>
<gene>
    <name evidence="3" type="ORF">J2X16_001700</name>
</gene>
<feature type="region of interest" description="Disordered" evidence="1">
    <location>
        <begin position="86"/>
        <end position="106"/>
    </location>
</feature>